<dbReference type="PANTHER" id="PTHR47917">
    <property type="match status" value="1"/>
</dbReference>
<evidence type="ECO:0000313" key="3">
    <source>
        <dbReference type="Proteomes" id="UP000092504"/>
    </source>
</evidence>
<dbReference type="EMBL" id="MAJD01000001">
    <property type="protein sequence ID" value="OBX38146.1"/>
    <property type="molecule type" value="Genomic_DNA"/>
</dbReference>
<dbReference type="Gene3D" id="3.30.1330.100">
    <property type="entry name" value="CofE-like"/>
    <property type="match status" value="1"/>
</dbReference>
<dbReference type="AlphaFoldDB" id="A0A1B8P779"/>
<organism evidence="2 3">
    <name type="scientific">Halomonas elongata</name>
    <dbReference type="NCBI Taxonomy" id="2746"/>
    <lineage>
        <taxon>Bacteria</taxon>
        <taxon>Pseudomonadati</taxon>
        <taxon>Pseudomonadota</taxon>
        <taxon>Gammaproteobacteria</taxon>
        <taxon>Oceanospirillales</taxon>
        <taxon>Halomonadaceae</taxon>
        <taxon>Halomonas</taxon>
    </lineage>
</organism>
<protein>
    <submittedName>
        <fullName evidence="2">Coenzyme F420:L-glutamate ligase</fullName>
        <ecNumber evidence="2">6.3.2.31</ecNumber>
    </submittedName>
</protein>
<proteinExistence type="predicted"/>
<sequence length="90" mass="9863">MSAPKKPSSCCPGSRCQRRPRLEAAFGVRLGIVVTDTFGRPWRMGLVNVAIGLARVPARIDMVGERDAFGRVLSVTMPALADDWLPPRAW</sequence>
<name>A0A1B8P779_HALEL</name>
<dbReference type="SUPFAM" id="SSF144010">
    <property type="entry name" value="CofE-like"/>
    <property type="match status" value="1"/>
</dbReference>
<keyword evidence="2" id="KW-0436">Ligase</keyword>
<feature type="domain" description="Coenzyme F420:L-glutamate ligase-like" evidence="1">
    <location>
        <begin position="19"/>
        <end position="83"/>
    </location>
</feature>
<dbReference type="EC" id="6.3.2.31" evidence="2"/>
<dbReference type="PANTHER" id="PTHR47917:SF1">
    <property type="entry name" value="COENZYME F420:L-GLUTAMATE LIGASE"/>
    <property type="match status" value="1"/>
</dbReference>
<dbReference type="GO" id="GO:0052618">
    <property type="term" value="F:coenzyme F420-0:L-glutamate ligase activity"/>
    <property type="evidence" value="ECO:0007669"/>
    <property type="project" value="UniProtKB-EC"/>
</dbReference>
<dbReference type="Proteomes" id="UP000092504">
    <property type="component" value="Unassembled WGS sequence"/>
</dbReference>
<evidence type="ECO:0000313" key="2">
    <source>
        <dbReference type="EMBL" id="OBX38146.1"/>
    </source>
</evidence>
<comment type="caution">
    <text evidence="2">The sequence shown here is derived from an EMBL/GenBank/DDBJ whole genome shotgun (WGS) entry which is preliminary data.</text>
</comment>
<gene>
    <name evidence="2" type="primary">fbiB</name>
    <name evidence="2" type="ORF">A8U91_02532</name>
</gene>
<dbReference type="Pfam" id="PF01996">
    <property type="entry name" value="F420_ligase"/>
    <property type="match status" value="1"/>
</dbReference>
<accession>A0A1B8P779</accession>
<reference evidence="2 3" key="1">
    <citation type="submission" date="2016-06" db="EMBL/GenBank/DDBJ databases">
        <title>Genome sequence of halotolerant plant growth promoting strain of Halomonas elongata HEK1 isolated from salterns of Rann of Kutch, Gujarat, India.</title>
        <authorList>
            <person name="Gaba S."/>
            <person name="Singh R.N."/>
            <person name="Abrol S."/>
            <person name="Kaushik R."/>
            <person name="Saxena A.K."/>
        </authorList>
    </citation>
    <scope>NUCLEOTIDE SEQUENCE [LARGE SCALE GENOMIC DNA]</scope>
    <source>
        <strain evidence="2 3">HEK1</strain>
    </source>
</reference>
<evidence type="ECO:0000259" key="1">
    <source>
        <dbReference type="Pfam" id="PF01996"/>
    </source>
</evidence>
<dbReference type="PATRIC" id="fig|2746.7.peg.2600"/>
<dbReference type="InterPro" id="IPR002847">
    <property type="entry name" value="F420-0_gamma-glut_ligase-dom"/>
</dbReference>